<evidence type="ECO:0000313" key="2">
    <source>
        <dbReference type="Proteomes" id="UP001061862"/>
    </source>
</evidence>
<dbReference type="RefSeq" id="WP_262165256.1">
    <property type="nucleotide sequence ID" value="NZ_CP104964.1"/>
</dbReference>
<geneLocation type="plasmid" evidence="1 2">
    <name>p_unnamed1</name>
</geneLocation>
<organism evidence="1 2">
    <name type="scientific">Devosia neptuniae</name>
    <dbReference type="NCBI Taxonomy" id="191302"/>
    <lineage>
        <taxon>Bacteria</taxon>
        <taxon>Pseudomonadati</taxon>
        <taxon>Pseudomonadota</taxon>
        <taxon>Alphaproteobacteria</taxon>
        <taxon>Hyphomicrobiales</taxon>
        <taxon>Devosiaceae</taxon>
        <taxon>Devosia</taxon>
    </lineage>
</organism>
<proteinExistence type="predicted"/>
<keyword evidence="2" id="KW-1185">Reference proteome</keyword>
<dbReference type="EMBL" id="CP104964">
    <property type="protein sequence ID" value="UXN67791.1"/>
    <property type="molecule type" value="Genomic_DNA"/>
</dbReference>
<keyword evidence="1" id="KW-0614">Plasmid</keyword>
<protein>
    <submittedName>
        <fullName evidence="1">Uncharacterized protein</fullName>
    </submittedName>
</protein>
<reference evidence="1 2" key="1">
    <citation type="submission" date="2022-09" db="EMBL/GenBank/DDBJ databases">
        <title>Interaction between co-microsymbionts with complementary sets of symbiotic genes in legume-rhizobium systems.</title>
        <authorList>
            <person name="Safronova V."/>
            <person name="Sazanova A."/>
            <person name="Afonin A."/>
            <person name="Chirak E."/>
        </authorList>
    </citation>
    <scope>NUCLEOTIDE SEQUENCE [LARGE SCALE GENOMIC DNA]</scope>
    <source>
        <strain evidence="1 2">A18/4-1</strain>
        <plasmid evidence="1 2">p_unnamed1</plasmid>
    </source>
</reference>
<accession>A0ABY6C904</accession>
<gene>
    <name evidence="1" type="ORF">N8A98_01640</name>
</gene>
<dbReference type="Proteomes" id="UP001061862">
    <property type="component" value="Plasmid p_unnamed1"/>
</dbReference>
<sequence length="123" mass="12860">MQKRILVIIGLVLLGFGGYRQFFSSDVSSVDQTRCEQLVRSQNSDSAEALTLLLPKCSDAGMVAMMDAQASGDDAQAAARRISEANQDEVSTHLLDWAMIGAGAVALGAGAAIGGRRTRSGDA</sequence>
<evidence type="ECO:0000313" key="1">
    <source>
        <dbReference type="EMBL" id="UXN67791.1"/>
    </source>
</evidence>
<name>A0ABY6C904_9HYPH</name>